<name>K7LCF0_SOYBN</name>
<accession>K7LCF0</accession>
<reference evidence="3" key="2">
    <citation type="submission" date="2018-02" db="UniProtKB">
        <authorList>
            <consortium name="EnsemblPlants"/>
        </authorList>
    </citation>
    <scope>IDENTIFICATION</scope>
    <source>
        <strain evidence="3">Williams 82</strain>
    </source>
</reference>
<dbReference type="Gramene" id="KRH37624">
    <property type="protein sequence ID" value="KRH37624"/>
    <property type="gene ID" value="GLYMA_09G078500"/>
</dbReference>
<reference evidence="2" key="3">
    <citation type="submission" date="2018-07" db="EMBL/GenBank/DDBJ databases">
        <title>WGS assembly of Glycine max.</title>
        <authorList>
            <person name="Schmutz J."/>
            <person name="Cannon S."/>
            <person name="Schlueter J."/>
            <person name="Ma J."/>
            <person name="Mitros T."/>
            <person name="Nelson W."/>
            <person name="Hyten D."/>
            <person name="Song Q."/>
            <person name="Thelen J."/>
            <person name="Cheng J."/>
            <person name="Xu D."/>
            <person name="Hellsten U."/>
            <person name="May G."/>
            <person name="Yu Y."/>
            <person name="Sakurai T."/>
            <person name="Umezawa T."/>
            <person name="Bhattacharyya M."/>
            <person name="Sandhu D."/>
            <person name="Valliyodan B."/>
            <person name="Lindquist E."/>
            <person name="Peto M."/>
            <person name="Grant D."/>
            <person name="Shu S."/>
            <person name="Goodstein D."/>
            <person name="Barry K."/>
            <person name="Futrell-Griggs M."/>
            <person name="Abernathy B."/>
            <person name="Du J."/>
            <person name="Tian Z."/>
            <person name="Zhu L."/>
            <person name="Gill N."/>
            <person name="Joshi T."/>
            <person name="Libault M."/>
            <person name="Sethuraman A."/>
            <person name="Zhang X."/>
            <person name="Shinozaki K."/>
            <person name="Nguyen H."/>
            <person name="Wing R."/>
            <person name="Cregan P."/>
            <person name="Specht J."/>
            <person name="Grimwood J."/>
            <person name="Rokhsar D."/>
            <person name="Stacey G."/>
            <person name="Shoemaker R."/>
            <person name="Jackson S."/>
        </authorList>
    </citation>
    <scope>NUCLEOTIDE SEQUENCE</scope>
    <source>
        <tissue evidence="2">Callus</tissue>
    </source>
</reference>
<gene>
    <name evidence="2" type="ORF">GLYMA_09G078500</name>
</gene>
<organism evidence="3">
    <name type="scientific">Glycine max</name>
    <name type="common">Soybean</name>
    <name type="synonym">Glycine hispida</name>
    <dbReference type="NCBI Taxonomy" id="3847"/>
    <lineage>
        <taxon>Eukaryota</taxon>
        <taxon>Viridiplantae</taxon>
        <taxon>Streptophyta</taxon>
        <taxon>Embryophyta</taxon>
        <taxon>Tracheophyta</taxon>
        <taxon>Spermatophyta</taxon>
        <taxon>Magnoliopsida</taxon>
        <taxon>eudicotyledons</taxon>
        <taxon>Gunneridae</taxon>
        <taxon>Pentapetalae</taxon>
        <taxon>rosids</taxon>
        <taxon>fabids</taxon>
        <taxon>Fabales</taxon>
        <taxon>Fabaceae</taxon>
        <taxon>Papilionoideae</taxon>
        <taxon>50 kb inversion clade</taxon>
        <taxon>NPAAA clade</taxon>
        <taxon>indigoferoid/millettioid clade</taxon>
        <taxon>Phaseoleae</taxon>
        <taxon>Glycine</taxon>
        <taxon>Glycine subgen. Soja</taxon>
    </lineage>
</organism>
<feature type="compositionally biased region" description="Basic residues" evidence="1">
    <location>
        <begin position="45"/>
        <end position="54"/>
    </location>
</feature>
<evidence type="ECO:0000313" key="2">
    <source>
        <dbReference type="EMBL" id="KRH37624.1"/>
    </source>
</evidence>
<protein>
    <submittedName>
        <fullName evidence="2 3">Uncharacterized protein</fullName>
    </submittedName>
</protein>
<feature type="compositionally biased region" description="Polar residues" evidence="1">
    <location>
        <begin position="19"/>
        <end position="36"/>
    </location>
</feature>
<evidence type="ECO:0000313" key="4">
    <source>
        <dbReference type="Proteomes" id="UP000008827"/>
    </source>
</evidence>
<dbReference type="InParanoid" id="K7LCF0"/>
<dbReference type="HOGENOM" id="CLU_2201807_0_0_1"/>
<dbReference type="Proteomes" id="UP000008827">
    <property type="component" value="Chromosome 9"/>
</dbReference>
<dbReference type="EMBL" id="CM000842">
    <property type="protein sequence ID" value="KRH37624.1"/>
    <property type="molecule type" value="Genomic_DNA"/>
</dbReference>
<feature type="region of interest" description="Disordered" evidence="1">
    <location>
        <begin position="1"/>
        <end position="64"/>
    </location>
</feature>
<dbReference type="PaxDb" id="3847-GLYMA09G09206.1"/>
<evidence type="ECO:0000313" key="3">
    <source>
        <dbReference type="EnsemblPlants" id="KRH37624"/>
    </source>
</evidence>
<dbReference type="EnsemblPlants" id="KRH37624">
    <property type="protein sequence ID" value="KRH37624"/>
    <property type="gene ID" value="GLYMA_09G078500"/>
</dbReference>
<keyword evidence="4" id="KW-1185">Reference proteome</keyword>
<evidence type="ECO:0000256" key="1">
    <source>
        <dbReference type="SAM" id="MobiDB-lite"/>
    </source>
</evidence>
<reference evidence="2 3" key="1">
    <citation type="journal article" date="2010" name="Nature">
        <title>Genome sequence of the palaeopolyploid soybean.</title>
        <authorList>
            <person name="Schmutz J."/>
            <person name="Cannon S.B."/>
            <person name="Schlueter J."/>
            <person name="Ma J."/>
            <person name="Mitros T."/>
            <person name="Nelson W."/>
            <person name="Hyten D.L."/>
            <person name="Song Q."/>
            <person name="Thelen J.J."/>
            <person name="Cheng J."/>
            <person name="Xu D."/>
            <person name="Hellsten U."/>
            <person name="May G.D."/>
            <person name="Yu Y."/>
            <person name="Sakurai T."/>
            <person name="Umezawa T."/>
            <person name="Bhattacharyya M.K."/>
            <person name="Sandhu D."/>
            <person name="Valliyodan B."/>
            <person name="Lindquist E."/>
            <person name="Peto M."/>
            <person name="Grant D."/>
            <person name="Shu S."/>
            <person name="Goodstein D."/>
            <person name="Barry K."/>
            <person name="Futrell-Griggs M."/>
            <person name="Abernathy B."/>
            <person name="Du J."/>
            <person name="Tian Z."/>
            <person name="Zhu L."/>
            <person name="Gill N."/>
            <person name="Joshi T."/>
            <person name="Libault M."/>
            <person name="Sethuraman A."/>
            <person name="Zhang X.-C."/>
            <person name="Shinozaki K."/>
            <person name="Nguyen H.T."/>
            <person name="Wing R.A."/>
            <person name="Cregan P."/>
            <person name="Specht J."/>
            <person name="Grimwood J."/>
            <person name="Rokhsar D."/>
            <person name="Stacey G."/>
            <person name="Shoemaker R.C."/>
            <person name="Jackson S.A."/>
        </authorList>
    </citation>
    <scope>NUCLEOTIDE SEQUENCE [LARGE SCALE GENOMIC DNA]</scope>
    <source>
        <strain evidence="3">cv. Williams 82</strain>
        <tissue evidence="2">Callus</tissue>
    </source>
</reference>
<proteinExistence type="predicted"/>
<dbReference type="STRING" id="3847.K7LCF0"/>
<sequence>MEAMKKIEKISASAKVSKPRTTGSSTRIETEATYSRTMRIPQERHKNRKDKMLRKYSCPSPHPSDVHPKLPDYDDIVMFILVFVHPKSILIPKYSTFKINGSFEIHKG</sequence>
<dbReference type="AlphaFoldDB" id="K7LCF0"/>